<evidence type="ECO:0000313" key="2">
    <source>
        <dbReference type="EMBL" id="MBW61049.1"/>
    </source>
</evidence>
<organism evidence="2">
    <name type="scientific">Anopheles marajoara</name>
    <dbReference type="NCBI Taxonomy" id="58244"/>
    <lineage>
        <taxon>Eukaryota</taxon>
        <taxon>Metazoa</taxon>
        <taxon>Ecdysozoa</taxon>
        <taxon>Arthropoda</taxon>
        <taxon>Hexapoda</taxon>
        <taxon>Insecta</taxon>
        <taxon>Pterygota</taxon>
        <taxon>Neoptera</taxon>
        <taxon>Endopterygota</taxon>
        <taxon>Diptera</taxon>
        <taxon>Nematocera</taxon>
        <taxon>Culicoidea</taxon>
        <taxon>Culicidae</taxon>
        <taxon>Anophelinae</taxon>
        <taxon>Anopheles</taxon>
    </lineage>
</organism>
<dbReference type="AlphaFoldDB" id="A0A2M4C710"/>
<proteinExistence type="predicted"/>
<dbReference type="EMBL" id="GGFJ01011908">
    <property type="protein sequence ID" value="MBW61049.1"/>
    <property type="molecule type" value="Transcribed_RNA"/>
</dbReference>
<accession>A0A2M4C710</accession>
<sequence>MVSLLLFFAVHSTVSLSILSPVRRGRPVSMAAVYRVSFVPFVRWQERRMQNRSWRSQTAILPEPRWNDEMPPEISQHAPQLSLQLGGLCRGHDAARPVVVVSGRLSLCLSSSKREVKTHRCGGVGGGIGEY</sequence>
<evidence type="ECO:0000256" key="1">
    <source>
        <dbReference type="SAM" id="SignalP"/>
    </source>
</evidence>
<protein>
    <submittedName>
        <fullName evidence="2">Putative secreted protein</fullName>
    </submittedName>
</protein>
<reference evidence="2" key="1">
    <citation type="submission" date="2018-01" db="EMBL/GenBank/DDBJ databases">
        <title>An insight into the sialome of Amazonian anophelines.</title>
        <authorList>
            <person name="Ribeiro J.M."/>
            <person name="Scarpassa V."/>
            <person name="Calvo E."/>
        </authorList>
    </citation>
    <scope>NUCLEOTIDE SEQUENCE</scope>
    <source>
        <tissue evidence="2">Salivary glands</tissue>
    </source>
</reference>
<name>A0A2M4C710_9DIPT</name>
<keyword evidence="1" id="KW-0732">Signal</keyword>
<feature type="signal peptide" evidence="1">
    <location>
        <begin position="1"/>
        <end position="15"/>
    </location>
</feature>
<feature type="chain" id="PRO_5014941223" evidence="1">
    <location>
        <begin position="16"/>
        <end position="131"/>
    </location>
</feature>